<evidence type="ECO:0000313" key="4">
    <source>
        <dbReference type="Proteomes" id="UP000194816"/>
    </source>
</evidence>
<keyword evidence="2" id="KW-1133">Transmembrane helix</keyword>
<dbReference type="Pfam" id="PF12648">
    <property type="entry name" value="TcpE"/>
    <property type="match status" value="1"/>
</dbReference>
<feature type="compositionally biased region" description="Basic and acidic residues" evidence="1">
    <location>
        <begin position="138"/>
        <end position="148"/>
    </location>
</feature>
<evidence type="ECO:0000256" key="1">
    <source>
        <dbReference type="SAM" id="MobiDB-lite"/>
    </source>
</evidence>
<keyword evidence="2" id="KW-0812">Transmembrane</keyword>
<evidence type="ECO:0008006" key="5">
    <source>
        <dbReference type="Google" id="ProtNLM"/>
    </source>
</evidence>
<feature type="transmembrane region" description="Helical" evidence="2">
    <location>
        <begin position="31"/>
        <end position="51"/>
    </location>
</feature>
<name>A0A9X6LQF9_BACUH</name>
<evidence type="ECO:0000313" key="3">
    <source>
        <dbReference type="EMBL" id="OUB50547.1"/>
    </source>
</evidence>
<feature type="compositionally biased region" description="Polar residues" evidence="1">
    <location>
        <begin position="154"/>
        <end position="163"/>
    </location>
</feature>
<dbReference type="InterPro" id="IPR025608">
    <property type="entry name" value="TcpE"/>
</dbReference>
<keyword evidence="2" id="KW-0472">Membrane</keyword>
<dbReference type="AlphaFoldDB" id="A0A9X6LQF9"/>
<proteinExistence type="predicted"/>
<dbReference type="Proteomes" id="UP000194816">
    <property type="component" value="Unassembled WGS sequence"/>
</dbReference>
<reference evidence="3 4" key="1">
    <citation type="submission" date="2016-10" db="EMBL/GenBank/DDBJ databases">
        <title>Comparative genomics of Bacillus thuringiensis reveals a path to pathogens against multiple invertebrate hosts.</title>
        <authorList>
            <person name="Zheng J."/>
            <person name="Gao Q."/>
            <person name="Liu H."/>
            <person name="Peng D."/>
            <person name="Ruan L."/>
            <person name="Sun M."/>
        </authorList>
    </citation>
    <scope>NUCLEOTIDE SEQUENCE [LARGE SCALE GENOMIC DNA]</scope>
    <source>
        <strain evidence="3">BGSC 4AU1</strain>
    </source>
</reference>
<organism evidence="3 4">
    <name type="scientific">Bacillus thuringiensis subsp. higo</name>
    <dbReference type="NCBI Taxonomy" id="132266"/>
    <lineage>
        <taxon>Bacteria</taxon>
        <taxon>Bacillati</taxon>
        <taxon>Bacillota</taxon>
        <taxon>Bacilli</taxon>
        <taxon>Bacillales</taxon>
        <taxon>Bacillaceae</taxon>
        <taxon>Bacillus</taxon>
        <taxon>Bacillus cereus group</taxon>
    </lineage>
</organism>
<protein>
    <recommendedName>
        <fullName evidence="5">Conjugal transfer protein</fullName>
    </recommendedName>
</protein>
<sequence length="163" mass="19477">MKEHFNLKEIFNHPITIYKFGKYRLPFGISLVRIVVGIVILLVMLMFRTFFLAFDEIMRGMSLLLFIGIPFLLSGYLVQKTYEGKKIHYYVYDFSHYFMNVYVKKTKYCNDEVVEYMDCKQIKIEQVVLERERKADETKKRVPRRLQEPHVNSEGGNNRTLQS</sequence>
<comment type="caution">
    <text evidence="3">The sequence shown here is derived from an EMBL/GenBank/DDBJ whole genome shotgun (WGS) entry which is preliminary data.</text>
</comment>
<gene>
    <name evidence="3" type="ORF">BK716_14955</name>
</gene>
<feature type="region of interest" description="Disordered" evidence="1">
    <location>
        <begin position="138"/>
        <end position="163"/>
    </location>
</feature>
<evidence type="ECO:0000256" key="2">
    <source>
        <dbReference type="SAM" id="Phobius"/>
    </source>
</evidence>
<dbReference type="RefSeq" id="WP_088114805.1">
    <property type="nucleotide sequence ID" value="NZ_MOOK01000123.1"/>
</dbReference>
<accession>A0A9X6LQF9</accession>
<feature type="transmembrane region" description="Helical" evidence="2">
    <location>
        <begin position="57"/>
        <end position="78"/>
    </location>
</feature>
<dbReference type="EMBL" id="MOOK01000123">
    <property type="protein sequence ID" value="OUB50547.1"/>
    <property type="molecule type" value="Genomic_DNA"/>
</dbReference>